<organism evidence="3 4">
    <name type="scientific">Massariosphaeria phaeospora</name>
    <dbReference type="NCBI Taxonomy" id="100035"/>
    <lineage>
        <taxon>Eukaryota</taxon>
        <taxon>Fungi</taxon>
        <taxon>Dikarya</taxon>
        <taxon>Ascomycota</taxon>
        <taxon>Pezizomycotina</taxon>
        <taxon>Dothideomycetes</taxon>
        <taxon>Pleosporomycetidae</taxon>
        <taxon>Pleosporales</taxon>
        <taxon>Pleosporales incertae sedis</taxon>
        <taxon>Massariosphaeria</taxon>
    </lineage>
</organism>
<dbReference type="InterPro" id="IPR005123">
    <property type="entry name" value="Oxoglu/Fe-dep_dioxygenase_dom"/>
</dbReference>
<dbReference type="PANTHER" id="PTHR33099">
    <property type="entry name" value="FE2OG DIOXYGENASE DOMAIN-CONTAINING PROTEIN"/>
    <property type="match status" value="1"/>
</dbReference>
<reference evidence="3 4" key="1">
    <citation type="submission" date="2020-01" db="EMBL/GenBank/DDBJ databases">
        <authorList>
            <consortium name="DOE Joint Genome Institute"/>
            <person name="Haridas S."/>
            <person name="Albert R."/>
            <person name="Binder M."/>
            <person name="Bloem J."/>
            <person name="Labutti K."/>
            <person name="Salamov A."/>
            <person name="Andreopoulos B."/>
            <person name="Baker S.E."/>
            <person name="Barry K."/>
            <person name="Bills G."/>
            <person name="Bluhm B.H."/>
            <person name="Cannon C."/>
            <person name="Castanera R."/>
            <person name="Culley D.E."/>
            <person name="Daum C."/>
            <person name="Ezra D."/>
            <person name="Gonzalez J.B."/>
            <person name="Henrissat B."/>
            <person name="Kuo A."/>
            <person name="Liang C."/>
            <person name="Lipzen A."/>
            <person name="Lutzoni F."/>
            <person name="Magnuson J."/>
            <person name="Mondo S."/>
            <person name="Nolan M."/>
            <person name="Ohm R."/>
            <person name="Pangilinan J."/>
            <person name="Park H.-J.H."/>
            <person name="Ramirez L."/>
            <person name="Alfaro M."/>
            <person name="Sun H."/>
            <person name="Tritt A."/>
            <person name="Yoshinaga Y."/>
            <person name="Zwiers L.-H.L."/>
            <person name="Turgeon B.G."/>
            <person name="Goodwin S.B."/>
            <person name="Spatafora J.W."/>
            <person name="Crous P.W."/>
            <person name="Grigoriev I.V."/>
        </authorList>
    </citation>
    <scope>NUCLEOTIDE SEQUENCE [LARGE SCALE GENOMIC DNA]</scope>
    <source>
        <strain evidence="3 4">CBS 611.86</strain>
    </source>
</reference>
<proteinExistence type="inferred from homology"/>
<dbReference type="Gene3D" id="2.60.120.620">
    <property type="entry name" value="q2cbj1_9rhob like domain"/>
    <property type="match status" value="1"/>
</dbReference>
<evidence type="ECO:0000313" key="4">
    <source>
        <dbReference type="Proteomes" id="UP000481861"/>
    </source>
</evidence>
<evidence type="ECO:0000259" key="2">
    <source>
        <dbReference type="PROSITE" id="PS51471"/>
    </source>
</evidence>
<keyword evidence="1" id="KW-0560">Oxidoreductase</keyword>
<dbReference type="PROSITE" id="PS51471">
    <property type="entry name" value="FE2OG_OXY"/>
    <property type="match status" value="1"/>
</dbReference>
<evidence type="ECO:0000256" key="1">
    <source>
        <dbReference type="RuleBase" id="RU003682"/>
    </source>
</evidence>
<keyword evidence="4" id="KW-1185">Reference proteome</keyword>
<dbReference type="EMBL" id="JAADJZ010000014">
    <property type="protein sequence ID" value="KAF2870043.1"/>
    <property type="molecule type" value="Genomic_DNA"/>
</dbReference>
<keyword evidence="1" id="KW-0408">Iron</keyword>
<keyword evidence="1" id="KW-0479">Metal-binding</keyword>
<dbReference type="GO" id="GO:0046872">
    <property type="term" value="F:metal ion binding"/>
    <property type="evidence" value="ECO:0007669"/>
    <property type="project" value="UniProtKB-KW"/>
</dbReference>
<comment type="caution">
    <text evidence="3">The sequence shown here is derived from an EMBL/GenBank/DDBJ whole genome shotgun (WGS) entry which is preliminary data.</text>
</comment>
<dbReference type="OrthoDB" id="27483at2759"/>
<dbReference type="PANTHER" id="PTHR33099:SF7">
    <property type="entry name" value="MYND-TYPE DOMAIN-CONTAINING PROTEIN"/>
    <property type="match status" value="1"/>
</dbReference>
<dbReference type="AlphaFoldDB" id="A0A7C8M9Y9"/>
<dbReference type="GO" id="GO:0016491">
    <property type="term" value="F:oxidoreductase activity"/>
    <property type="evidence" value="ECO:0007669"/>
    <property type="project" value="UniProtKB-KW"/>
</dbReference>
<name>A0A7C8M9Y9_9PLEO</name>
<evidence type="ECO:0000313" key="3">
    <source>
        <dbReference type="EMBL" id="KAF2870043.1"/>
    </source>
</evidence>
<accession>A0A7C8M9Y9</accession>
<feature type="domain" description="Fe2OG dioxygenase" evidence="2">
    <location>
        <begin position="147"/>
        <end position="247"/>
    </location>
</feature>
<sequence length="447" mass="48889">MSDNGDSDTSSTSVDNNLTVQIARALASFLSKSAIFACGGAVPIQDRKDDETSAAPVTIRWDSSRSIKKLTLPLSLDRNADRDARLAALVRDTQPAGFGLKGKDVVDESYRKASKLDPTGFSTNFCPYEAGIVDAIAQALLPTRTAKYHGVRAELYKLNVYRAPSGLFKAHVDTPRSTLQFGSLVVCLPCAHEGGQLVVRHDGHSRTFDWTGSSDSVQWAAFFSDCEHEVLEVTSGYRLTLTYNLYACTGLGQLGGNCTALESQQLPLYEEVKNALANPQFMPDGGTLGQYCRHAYAHTTKAGADTLPQVLKGSDMVAHEVFSALGVDIRIRPVLDHITNQDDGCGPLDKKFHKRDHVGMGLGDPVAVDSYEQDSIEDVYAEYPHSWEAVTWLNGPRHNTSSVEFAYLRYGNEASIEFGYSYCALLFNVLSYAKRVEVAKAEGYTLE</sequence>
<comment type="similarity">
    <text evidence="1">Belongs to the iron/ascorbate-dependent oxidoreductase family.</text>
</comment>
<dbReference type="Proteomes" id="UP000481861">
    <property type="component" value="Unassembled WGS sequence"/>
</dbReference>
<protein>
    <recommendedName>
        <fullName evidence="2">Fe2OG dioxygenase domain-containing protein</fullName>
    </recommendedName>
</protein>
<gene>
    <name evidence="3" type="ORF">BDV95DRAFT_608066</name>
</gene>